<dbReference type="EMBL" id="JANBVB010000368">
    <property type="protein sequence ID" value="KAJ2894781.1"/>
    <property type="molecule type" value="Genomic_DNA"/>
</dbReference>
<gene>
    <name evidence="1" type="ORF">IWW38_002473</name>
</gene>
<protein>
    <submittedName>
        <fullName evidence="1">Uncharacterized protein</fullName>
    </submittedName>
</protein>
<dbReference type="Proteomes" id="UP001139981">
    <property type="component" value="Unassembled WGS sequence"/>
</dbReference>
<sequence length="251" mass="26968">MDDKLGGKKVDRSRLFDNDGGAASDHDEQDFAAFEEMMRRKQLDQASPPPPLPVEVTTTQEDATSNDDVENGGGATADIPMFRLFAGAGPVKVESLSSVVEYTQPKRPEVALEESDSEEHWSALAAAAIDAQTIRAVALVPLPAMQYPKRVMHISMDKQQQSSGNDPRRRSRRRKLDSGKLASKVKYVRVLSPYAGGMLRGKMLADVVHEEEEAASAALRRAASTRGGRGGGRGGSSGFSGRGRGRGRGSS</sequence>
<proteinExistence type="predicted"/>
<evidence type="ECO:0000313" key="1">
    <source>
        <dbReference type="EMBL" id="KAJ2894781.1"/>
    </source>
</evidence>
<accession>A0ACC1M4E1</accession>
<organism evidence="1 2">
    <name type="scientific">Coemansia aciculifera</name>
    <dbReference type="NCBI Taxonomy" id="417176"/>
    <lineage>
        <taxon>Eukaryota</taxon>
        <taxon>Fungi</taxon>
        <taxon>Fungi incertae sedis</taxon>
        <taxon>Zoopagomycota</taxon>
        <taxon>Kickxellomycotina</taxon>
        <taxon>Kickxellomycetes</taxon>
        <taxon>Kickxellales</taxon>
        <taxon>Kickxellaceae</taxon>
        <taxon>Coemansia</taxon>
    </lineage>
</organism>
<comment type="caution">
    <text evidence="1">The sequence shown here is derived from an EMBL/GenBank/DDBJ whole genome shotgun (WGS) entry which is preliminary data.</text>
</comment>
<reference evidence="1" key="1">
    <citation type="submission" date="2022-07" db="EMBL/GenBank/DDBJ databases">
        <title>Phylogenomic reconstructions and comparative analyses of Kickxellomycotina fungi.</title>
        <authorList>
            <person name="Reynolds N.K."/>
            <person name="Stajich J.E."/>
            <person name="Barry K."/>
            <person name="Grigoriev I.V."/>
            <person name="Crous P."/>
            <person name="Smith M.E."/>
        </authorList>
    </citation>
    <scope>NUCLEOTIDE SEQUENCE</scope>
    <source>
        <strain evidence="1">CBS 190363</strain>
    </source>
</reference>
<keyword evidence="2" id="KW-1185">Reference proteome</keyword>
<name>A0ACC1M4E1_9FUNG</name>
<evidence type="ECO:0000313" key="2">
    <source>
        <dbReference type="Proteomes" id="UP001139981"/>
    </source>
</evidence>